<dbReference type="Pfam" id="PF10675">
    <property type="entry name" value="DUF2489"/>
    <property type="match status" value="1"/>
</dbReference>
<dbReference type="Proteomes" id="UP000252086">
    <property type="component" value="Unassembled WGS sequence"/>
</dbReference>
<evidence type="ECO:0000259" key="2">
    <source>
        <dbReference type="Pfam" id="PF10675"/>
    </source>
</evidence>
<keyword evidence="4" id="KW-1185">Reference proteome</keyword>
<dbReference type="RefSeq" id="WP_113875409.1">
    <property type="nucleotide sequence ID" value="NZ_QNRF01000009.1"/>
</dbReference>
<evidence type="ECO:0000313" key="3">
    <source>
        <dbReference type="EMBL" id="RBO80004.1"/>
    </source>
</evidence>
<feature type="transmembrane region" description="Helical" evidence="1">
    <location>
        <begin position="6"/>
        <end position="24"/>
    </location>
</feature>
<name>A0A366CUM5_9GAMM</name>
<dbReference type="OrthoDB" id="5740155at2"/>
<gene>
    <name evidence="3" type="ORF">DFP76_10946</name>
</gene>
<organism evidence="3 4">
    <name type="scientific">Marinomonas aquiplantarum</name>
    <dbReference type="NCBI Taxonomy" id="491951"/>
    <lineage>
        <taxon>Bacteria</taxon>
        <taxon>Pseudomonadati</taxon>
        <taxon>Pseudomonadota</taxon>
        <taxon>Gammaproteobacteria</taxon>
        <taxon>Oceanospirillales</taxon>
        <taxon>Oceanospirillaceae</taxon>
        <taxon>Marinomonas</taxon>
    </lineage>
</organism>
<reference evidence="3 4" key="1">
    <citation type="submission" date="2018-06" db="EMBL/GenBank/DDBJ databases">
        <title>Genomic Encyclopedia of Type Strains, Phase III (KMG-III): the genomes of soil and plant-associated and newly described type strains.</title>
        <authorList>
            <person name="Whitman W."/>
        </authorList>
    </citation>
    <scope>NUCLEOTIDE SEQUENCE [LARGE SCALE GENOMIC DNA]</scope>
    <source>
        <strain evidence="3 4">CECT 7732</strain>
    </source>
</reference>
<sequence length="153" mass="17874">MSLTVFFLVLFACVVVMGFSLWFIRQQLQANQLRAERIQAGEARYQEERQKAVDSIRVLLKVAGTDEVNWIEASIRIKNLLDRLSIDLSEHEDISVFYLVTEKTEHIPTHEQWRSLPKQAKNKFQKEMDGYEKAHLEDLKKAKTSLLAFDFSE</sequence>
<protein>
    <submittedName>
        <fullName evidence="3">Uncharacterized protein DUF2489</fullName>
    </submittedName>
</protein>
<evidence type="ECO:0000256" key="1">
    <source>
        <dbReference type="SAM" id="Phobius"/>
    </source>
</evidence>
<keyword evidence="1" id="KW-0812">Transmembrane</keyword>
<keyword evidence="1" id="KW-1133">Transmembrane helix</keyword>
<feature type="domain" description="DUF2489" evidence="2">
    <location>
        <begin position="15"/>
        <end position="144"/>
    </location>
</feature>
<proteinExistence type="predicted"/>
<keyword evidence="1" id="KW-0472">Membrane</keyword>
<accession>A0A366CUM5</accession>
<dbReference type="InterPro" id="IPR019617">
    <property type="entry name" value="DUF2489"/>
</dbReference>
<dbReference type="EMBL" id="QNRF01000009">
    <property type="protein sequence ID" value="RBO80004.1"/>
    <property type="molecule type" value="Genomic_DNA"/>
</dbReference>
<dbReference type="AlphaFoldDB" id="A0A366CUM5"/>
<evidence type="ECO:0000313" key="4">
    <source>
        <dbReference type="Proteomes" id="UP000252086"/>
    </source>
</evidence>
<comment type="caution">
    <text evidence="3">The sequence shown here is derived from an EMBL/GenBank/DDBJ whole genome shotgun (WGS) entry which is preliminary data.</text>
</comment>